<name>A0A7J6R7X1_PEROL</name>
<dbReference type="OMA" id="LMIMLIE"/>
<protein>
    <submittedName>
        <fullName evidence="3">Uncharacterized protein</fullName>
    </submittedName>
</protein>
<feature type="non-terminal residue" evidence="3">
    <location>
        <position position="1"/>
    </location>
</feature>
<organism evidence="3 4">
    <name type="scientific">Perkinsus olseni</name>
    <name type="common">Perkinsus atlanticus</name>
    <dbReference type="NCBI Taxonomy" id="32597"/>
    <lineage>
        <taxon>Eukaryota</taxon>
        <taxon>Sar</taxon>
        <taxon>Alveolata</taxon>
        <taxon>Perkinsozoa</taxon>
        <taxon>Perkinsea</taxon>
        <taxon>Perkinsida</taxon>
        <taxon>Perkinsidae</taxon>
        <taxon>Perkinsus</taxon>
    </lineage>
</organism>
<evidence type="ECO:0000313" key="4">
    <source>
        <dbReference type="Proteomes" id="UP000553632"/>
    </source>
</evidence>
<keyword evidence="2" id="KW-0732">Signal</keyword>
<evidence type="ECO:0000256" key="1">
    <source>
        <dbReference type="SAM" id="MobiDB-lite"/>
    </source>
</evidence>
<comment type="caution">
    <text evidence="3">The sequence shown here is derived from an EMBL/GenBank/DDBJ whole genome shotgun (WGS) entry which is preliminary data.</text>
</comment>
<evidence type="ECO:0000256" key="2">
    <source>
        <dbReference type="SAM" id="SignalP"/>
    </source>
</evidence>
<evidence type="ECO:0000313" key="3">
    <source>
        <dbReference type="EMBL" id="KAF4716768.1"/>
    </source>
</evidence>
<accession>A0A7J6R7X1</accession>
<sequence length="255" mass="27188">MPITSLLLAELPGSVEALDLAHVQADITRRQVAALAVWRAEQYLRAWKTYAVEYDVVLQLGNKTPSSDPTTRKNQKSSMMRGTCQDIEKVANHFGYPIPGLVDRLIFLYDYDLDEALGRSPQDQGPQGGELGQQITAAPTSSSVAVTADGSVPSVVAASSSSSNGLQGTVAGNESYWFKRLDARMASIAQSSRETAQAVTMTTMASALTALAETSSRMESLMIMLIEESRGRSSGSIEDGDGGSQVLSSEGEDSD</sequence>
<feature type="chain" id="PRO_5029538892" evidence="2">
    <location>
        <begin position="18"/>
        <end position="255"/>
    </location>
</feature>
<proteinExistence type="predicted"/>
<feature type="signal peptide" evidence="2">
    <location>
        <begin position="1"/>
        <end position="17"/>
    </location>
</feature>
<reference evidence="3 4" key="1">
    <citation type="submission" date="2020-04" db="EMBL/GenBank/DDBJ databases">
        <title>Perkinsus olseni comparative genomics.</title>
        <authorList>
            <person name="Bogema D.R."/>
        </authorList>
    </citation>
    <scope>NUCLEOTIDE SEQUENCE [LARGE SCALE GENOMIC DNA]</scope>
    <source>
        <strain evidence="3 4">ATCC PRA-207</strain>
    </source>
</reference>
<dbReference type="EMBL" id="JABANO010027482">
    <property type="protein sequence ID" value="KAF4716768.1"/>
    <property type="molecule type" value="Genomic_DNA"/>
</dbReference>
<dbReference type="AlphaFoldDB" id="A0A7J6R7X1"/>
<feature type="region of interest" description="Disordered" evidence="1">
    <location>
        <begin position="118"/>
        <end position="138"/>
    </location>
</feature>
<gene>
    <name evidence="3" type="ORF">FOZ63_011001</name>
</gene>
<keyword evidence="4" id="KW-1185">Reference proteome</keyword>
<dbReference type="Proteomes" id="UP000553632">
    <property type="component" value="Unassembled WGS sequence"/>
</dbReference>
<feature type="region of interest" description="Disordered" evidence="1">
    <location>
        <begin position="230"/>
        <end position="255"/>
    </location>
</feature>